<dbReference type="GO" id="GO:0016853">
    <property type="term" value="F:isomerase activity"/>
    <property type="evidence" value="ECO:0007669"/>
    <property type="project" value="UniProtKB-KW"/>
</dbReference>
<gene>
    <name evidence="2" type="ORF">AB5J57_33530</name>
</gene>
<dbReference type="PANTHER" id="PTHR12110:SF52">
    <property type="entry name" value="XYLOSE ISOMERASE"/>
    <property type="match status" value="1"/>
</dbReference>
<dbReference type="InterPro" id="IPR050312">
    <property type="entry name" value="IolE/XylAMocC-like"/>
</dbReference>
<dbReference type="EMBL" id="CP163430">
    <property type="protein sequence ID" value="XDP98427.1"/>
    <property type="molecule type" value="Genomic_DNA"/>
</dbReference>
<evidence type="ECO:0000259" key="1">
    <source>
        <dbReference type="Pfam" id="PF01261"/>
    </source>
</evidence>
<feature type="domain" description="Xylose isomerase-like TIM barrel" evidence="1">
    <location>
        <begin position="26"/>
        <end position="278"/>
    </location>
</feature>
<proteinExistence type="predicted"/>
<name>A0AB39M0G5_9ACTN</name>
<dbReference type="Pfam" id="PF01261">
    <property type="entry name" value="AP_endonuc_2"/>
    <property type="match status" value="1"/>
</dbReference>
<sequence length="286" mass="30675">MTRTLPLRFGYGTNGFAGHPLDDALRVIAGIGYDGVGLTLSRRHLDPFAPAAPARVAHVARLLDRLGLSVVIETGDPHLLDPGRAHQPGLMSEHGREARIDLVVRAVRIAADLGANTVHLCSGHAPASLTADAAFDRLAASCERLLTVAETHGVTLALEPEPEMFVHGIDGFEALRARLGDHPLLRLTLDVGHAHCVEPRPLIDCVRKALPHLAHVQIEDMVRGVHRHLEFGTGEIDFPPVLRALAVGGHRGLVSVEIQDDSPAAPEVARRSLAFLRDAAPLREAA</sequence>
<geneLocation type="plasmid" evidence="2">
    <name>unnamed1</name>
</geneLocation>
<dbReference type="Gene3D" id="3.20.20.150">
    <property type="entry name" value="Divalent-metal-dependent TIM barrel enzymes"/>
    <property type="match status" value="1"/>
</dbReference>
<dbReference type="AlphaFoldDB" id="A0AB39M0G5"/>
<reference evidence="2" key="1">
    <citation type="submission" date="2024-07" db="EMBL/GenBank/DDBJ databases">
        <authorList>
            <person name="Yu S.T."/>
        </authorList>
    </citation>
    <scope>NUCLEOTIDE SEQUENCE</scope>
    <source>
        <strain evidence="2">R02</strain>
        <plasmid evidence="2">unnamed1</plasmid>
    </source>
</reference>
<protein>
    <submittedName>
        <fullName evidence="2">Sugar phosphate isomerase/epimerase family protein</fullName>
    </submittedName>
</protein>
<dbReference type="PANTHER" id="PTHR12110">
    <property type="entry name" value="HYDROXYPYRUVATE ISOMERASE"/>
    <property type="match status" value="1"/>
</dbReference>
<keyword evidence="2" id="KW-0614">Plasmid</keyword>
<dbReference type="InterPro" id="IPR013022">
    <property type="entry name" value="Xyl_isomerase-like_TIM-brl"/>
</dbReference>
<accession>A0AB39M0G5</accession>
<dbReference type="InterPro" id="IPR036237">
    <property type="entry name" value="Xyl_isomerase-like_sf"/>
</dbReference>
<dbReference type="RefSeq" id="WP_369162102.1">
    <property type="nucleotide sequence ID" value="NZ_CP163430.1"/>
</dbReference>
<evidence type="ECO:0000313" key="2">
    <source>
        <dbReference type="EMBL" id="XDP98427.1"/>
    </source>
</evidence>
<keyword evidence="2" id="KW-0413">Isomerase</keyword>
<dbReference type="SUPFAM" id="SSF51658">
    <property type="entry name" value="Xylose isomerase-like"/>
    <property type="match status" value="1"/>
</dbReference>
<organism evidence="2">
    <name type="scientific">Streptomyces sp. R02</name>
    <dbReference type="NCBI Taxonomy" id="3238623"/>
    <lineage>
        <taxon>Bacteria</taxon>
        <taxon>Bacillati</taxon>
        <taxon>Actinomycetota</taxon>
        <taxon>Actinomycetes</taxon>
        <taxon>Kitasatosporales</taxon>
        <taxon>Streptomycetaceae</taxon>
        <taxon>Streptomyces</taxon>
    </lineage>
</organism>